<accession>A0ABR9ZRT3</accession>
<name>A0ABR9ZRT3_9FIRM</name>
<evidence type="ECO:0000259" key="1">
    <source>
        <dbReference type="PROSITE" id="PS50851"/>
    </source>
</evidence>
<dbReference type="Gene3D" id="2.40.50.180">
    <property type="entry name" value="CheA-289, Domain 4"/>
    <property type="match status" value="1"/>
</dbReference>
<organism evidence="2 3">
    <name type="scientific">Fusibacter ferrireducens</name>
    <dbReference type="NCBI Taxonomy" id="2785058"/>
    <lineage>
        <taxon>Bacteria</taxon>
        <taxon>Bacillati</taxon>
        <taxon>Bacillota</taxon>
        <taxon>Clostridia</taxon>
        <taxon>Eubacteriales</taxon>
        <taxon>Eubacteriales Family XII. Incertae Sedis</taxon>
        <taxon>Fusibacter</taxon>
    </lineage>
</organism>
<dbReference type="InterPro" id="IPR002545">
    <property type="entry name" value="CheW-lke_dom"/>
</dbReference>
<keyword evidence="3" id="KW-1185">Reference proteome</keyword>
<dbReference type="Pfam" id="PF01584">
    <property type="entry name" value="CheW"/>
    <property type="match status" value="1"/>
</dbReference>
<dbReference type="PANTHER" id="PTHR22617">
    <property type="entry name" value="CHEMOTAXIS SENSOR HISTIDINE KINASE-RELATED"/>
    <property type="match status" value="1"/>
</dbReference>
<evidence type="ECO:0000313" key="3">
    <source>
        <dbReference type="Proteomes" id="UP000614200"/>
    </source>
</evidence>
<comment type="caution">
    <text evidence="2">The sequence shown here is derived from an EMBL/GenBank/DDBJ whole genome shotgun (WGS) entry which is preliminary data.</text>
</comment>
<protein>
    <submittedName>
        <fullName evidence="2">Chemotaxis protein CheW</fullName>
    </submittedName>
</protein>
<evidence type="ECO:0000313" key="2">
    <source>
        <dbReference type="EMBL" id="MBF4693159.1"/>
    </source>
</evidence>
<reference evidence="2 3" key="1">
    <citation type="submission" date="2020-11" db="EMBL/GenBank/DDBJ databases">
        <title>Fusibacter basophilias sp. nov.</title>
        <authorList>
            <person name="Qiu D."/>
        </authorList>
    </citation>
    <scope>NUCLEOTIDE SEQUENCE [LARGE SCALE GENOMIC DNA]</scope>
    <source>
        <strain evidence="2 3">Q10-2</strain>
    </source>
</reference>
<feature type="domain" description="CheW-like" evidence="1">
    <location>
        <begin position="1"/>
        <end position="130"/>
    </location>
</feature>
<proteinExistence type="predicted"/>
<dbReference type="EMBL" id="JADKNH010000004">
    <property type="protein sequence ID" value="MBF4693159.1"/>
    <property type="molecule type" value="Genomic_DNA"/>
</dbReference>
<dbReference type="InterPro" id="IPR036061">
    <property type="entry name" value="CheW-like_dom_sf"/>
</dbReference>
<dbReference type="Proteomes" id="UP000614200">
    <property type="component" value="Unassembled WGS sequence"/>
</dbReference>
<gene>
    <name evidence="2" type="ORF">ISU02_08505</name>
</gene>
<dbReference type="InterPro" id="IPR039315">
    <property type="entry name" value="CheW"/>
</dbReference>
<dbReference type="PROSITE" id="PS50851">
    <property type="entry name" value="CHEW"/>
    <property type="match status" value="1"/>
</dbReference>
<dbReference type="Gene3D" id="2.30.30.40">
    <property type="entry name" value="SH3 Domains"/>
    <property type="match status" value="1"/>
</dbReference>
<dbReference type="PANTHER" id="PTHR22617:SF23">
    <property type="entry name" value="CHEMOTAXIS PROTEIN CHEW"/>
    <property type="match status" value="1"/>
</dbReference>
<sequence length="130" mass="14839">MQVLIFIIKDKEYAIEINRVDTIEKLEAMTYIPKSDKEIMGLISSRGHVITVIDTSKLVMHKVDQEELKKLIIITVRGEKIALAVTDIEDVIDVDEQGVEFVDNARAVSVININERVVMLLNENQLDKIY</sequence>
<dbReference type="SMART" id="SM00260">
    <property type="entry name" value="CheW"/>
    <property type="match status" value="1"/>
</dbReference>
<dbReference type="RefSeq" id="WP_194701387.1">
    <property type="nucleotide sequence ID" value="NZ_JADKNH010000004.1"/>
</dbReference>
<dbReference type="SUPFAM" id="SSF50341">
    <property type="entry name" value="CheW-like"/>
    <property type="match status" value="1"/>
</dbReference>